<sequence>MIYECKGIQWYVNDMNGTHHGFDIKSTVLPDSSISWLSITSNSYTRKNPTVDNIRCLLINNGEQQQQQKQLSQFSDQYSNMLIAFCQYGDMVLIVLKNELSDACVYKSIPTAAFAQVELTELYGGTFPMAQGHRVLEPDWLSASGVRAKAHDTIRGYPYAEDRGTTCAEISATLQMPTTSKNDEEGENKELTMRK</sequence>
<evidence type="ECO:0000256" key="1">
    <source>
        <dbReference type="SAM" id="MobiDB-lite"/>
    </source>
</evidence>
<evidence type="ECO:0000313" key="2">
    <source>
        <dbReference type="EMBL" id="EOA94750.1"/>
    </source>
</evidence>
<dbReference type="EMBL" id="KB744605">
    <property type="protein sequence ID" value="EOA94750.1"/>
    <property type="molecule type" value="Genomic_DNA"/>
</dbReference>
<gene>
    <name evidence="2" type="ORF">Anapl_18652</name>
</gene>
<reference evidence="3" key="1">
    <citation type="journal article" date="2013" name="Nat. Genet.">
        <title>The duck genome and transcriptome provide insight into an avian influenza virus reservoir species.</title>
        <authorList>
            <person name="Huang Y."/>
            <person name="Li Y."/>
            <person name="Burt D.W."/>
            <person name="Chen H."/>
            <person name="Zhang Y."/>
            <person name="Qian W."/>
            <person name="Kim H."/>
            <person name="Gan S."/>
            <person name="Zhao Y."/>
            <person name="Li J."/>
            <person name="Yi K."/>
            <person name="Feng H."/>
            <person name="Zhu P."/>
            <person name="Li B."/>
            <person name="Liu Q."/>
            <person name="Fairley S."/>
            <person name="Magor K.E."/>
            <person name="Du Z."/>
            <person name="Hu X."/>
            <person name="Goodman L."/>
            <person name="Tafer H."/>
            <person name="Vignal A."/>
            <person name="Lee T."/>
            <person name="Kim K.W."/>
            <person name="Sheng Z."/>
            <person name="An Y."/>
            <person name="Searle S."/>
            <person name="Herrero J."/>
            <person name="Groenen M.A."/>
            <person name="Crooijmans R.P."/>
            <person name="Faraut T."/>
            <person name="Cai Q."/>
            <person name="Webster R.G."/>
            <person name="Aldridge J.R."/>
            <person name="Warren W.C."/>
            <person name="Bartschat S."/>
            <person name="Kehr S."/>
            <person name="Marz M."/>
            <person name="Stadler P.F."/>
            <person name="Smith J."/>
            <person name="Kraus R.H."/>
            <person name="Zhao Y."/>
            <person name="Ren L."/>
            <person name="Fei J."/>
            <person name="Morisson M."/>
            <person name="Kaiser P."/>
            <person name="Griffin D.K."/>
            <person name="Rao M."/>
            <person name="Pitel F."/>
            <person name="Wang J."/>
            <person name="Li N."/>
        </authorList>
    </citation>
    <scope>NUCLEOTIDE SEQUENCE [LARGE SCALE GENOMIC DNA]</scope>
</reference>
<feature type="region of interest" description="Disordered" evidence="1">
    <location>
        <begin position="176"/>
        <end position="195"/>
    </location>
</feature>
<evidence type="ECO:0000313" key="3">
    <source>
        <dbReference type="Proteomes" id="UP000296049"/>
    </source>
</evidence>
<keyword evidence="3" id="KW-1185">Reference proteome</keyword>
<organism evidence="2 3">
    <name type="scientific">Anas platyrhynchos</name>
    <name type="common">Mallard</name>
    <name type="synonym">Anas boschas</name>
    <dbReference type="NCBI Taxonomy" id="8839"/>
    <lineage>
        <taxon>Eukaryota</taxon>
        <taxon>Metazoa</taxon>
        <taxon>Chordata</taxon>
        <taxon>Craniata</taxon>
        <taxon>Vertebrata</taxon>
        <taxon>Euteleostomi</taxon>
        <taxon>Archelosauria</taxon>
        <taxon>Archosauria</taxon>
        <taxon>Dinosauria</taxon>
        <taxon>Saurischia</taxon>
        <taxon>Theropoda</taxon>
        <taxon>Coelurosauria</taxon>
        <taxon>Aves</taxon>
        <taxon>Neognathae</taxon>
        <taxon>Galloanserae</taxon>
        <taxon>Anseriformes</taxon>
        <taxon>Anatidae</taxon>
        <taxon>Anatinae</taxon>
        <taxon>Anas</taxon>
    </lineage>
</organism>
<name>R0JBW5_ANAPL</name>
<proteinExistence type="predicted"/>
<dbReference type="AlphaFoldDB" id="R0JBW5"/>
<protein>
    <submittedName>
        <fullName evidence="2">Uncharacterized protein</fullName>
    </submittedName>
</protein>
<dbReference type="Proteomes" id="UP000296049">
    <property type="component" value="Unassembled WGS sequence"/>
</dbReference>
<accession>R0JBW5</accession>